<dbReference type="Proteomes" id="UP000246114">
    <property type="component" value="Unassembled WGS sequence"/>
</dbReference>
<dbReference type="RefSeq" id="WP_027639227.1">
    <property type="nucleotide sequence ID" value="NZ_BAAACD010000026.1"/>
</dbReference>
<reference evidence="3 6" key="2">
    <citation type="submission" date="2018-03" db="EMBL/GenBank/DDBJ databases">
        <title>The uncultured portion of the human microbiome is neutrally assembled.</title>
        <authorList>
            <person name="Jeraldo P."/>
            <person name="Boardman L."/>
            <person name="White B.A."/>
            <person name="Nelson H."/>
            <person name="Goldenfeld N."/>
            <person name="Chia N."/>
        </authorList>
    </citation>
    <scope>NUCLEOTIDE SEQUENCE [LARGE SCALE GENOMIC DNA]</scope>
    <source>
        <strain evidence="3">CIM:MAG 903</strain>
    </source>
</reference>
<dbReference type="InterPro" id="IPR001075">
    <property type="entry name" value="NIF_FeS_clus_asmbl_NifU_C"/>
</dbReference>
<accession>A0A1I2MZK5</accession>
<dbReference type="AlphaFoldDB" id="A0A1I2MZK5"/>
<reference evidence="4 5" key="1">
    <citation type="submission" date="2016-10" db="EMBL/GenBank/DDBJ databases">
        <authorList>
            <person name="de Groot N.N."/>
        </authorList>
    </citation>
    <scope>NUCLEOTIDE SEQUENCE [LARGE SCALE GENOMIC DNA]</scope>
    <source>
        <strain evidence="4 5">NLAE-zl-G419</strain>
    </source>
</reference>
<organism evidence="4 5">
    <name type="scientific">Clostridium cadaveris</name>
    <dbReference type="NCBI Taxonomy" id="1529"/>
    <lineage>
        <taxon>Bacteria</taxon>
        <taxon>Bacillati</taxon>
        <taxon>Bacillota</taxon>
        <taxon>Clostridia</taxon>
        <taxon>Eubacteriales</taxon>
        <taxon>Clostridiaceae</taxon>
        <taxon>Clostridium</taxon>
    </lineage>
</organism>
<dbReference type="Proteomes" id="UP000182135">
    <property type="component" value="Unassembled WGS sequence"/>
</dbReference>
<dbReference type="eggNOG" id="COG0694">
    <property type="taxonomic scope" value="Bacteria"/>
</dbReference>
<name>A0A1I2MZK5_9CLOT</name>
<comment type="function">
    <text evidence="1">May be involved in the formation or repair of [Fe-S] clusters present in iron-sulfur proteins.</text>
</comment>
<dbReference type="Pfam" id="PF01106">
    <property type="entry name" value="NifU"/>
    <property type="match status" value="1"/>
</dbReference>
<dbReference type="GO" id="GO:0005506">
    <property type="term" value="F:iron ion binding"/>
    <property type="evidence" value="ECO:0007669"/>
    <property type="project" value="InterPro"/>
</dbReference>
<feature type="domain" description="NIF system FeS cluster assembly NifU C-terminal" evidence="2">
    <location>
        <begin position="5"/>
        <end position="71"/>
    </location>
</feature>
<dbReference type="STRING" id="1529.SAMN04487885_1187"/>
<dbReference type="EMBL" id="QAMZ01000005">
    <property type="protein sequence ID" value="PWL55534.1"/>
    <property type="molecule type" value="Genomic_DNA"/>
</dbReference>
<sequence>MIKKIEDILENDVRPILLSHEGNVKILEYRDGILKIKLTGKCSGCPSANITTEEIIKKAVMDKCDEVKDVVLVNEVSPELIDMAKKILNHEILH</sequence>
<evidence type="ECO:0000313" key="6">
    <source>
        <dbReference type="Proteomes" id="UP000246114"/>
    </source>
</evidence>
<gene>
    <name evidence="3" type="ORF">DBY38_00970</name>
    <name evidence="4" type="ORF">SAMN04487885_1187</name>
</gene>
<keyword evidence="5" id="KW-1185">Reference proteome</keyword>
<dbReference type="GO" id="GO:0016226">
    <property type="term" value="P:iron-sulfur cluster assembly"/>
    <property type="evidence" value="ECO:0007669"/>
    <property type="project" value="InterPro"/>
</dbReference>
<dbReference type="EMBL" id="FOOE01000018">
    <property type="protein sequence ID" value="SFF96942.1"/>
    <property type="molecule type" value="Genomic_DNA"/>
</dbReference>
<evidence type="ECO:0000259" key="2">
    <source>
        <dbReference type="Pfam" id="PF01106"/>
    </source>
</evidence>
<protein>
    <submittedName>
        <fullName evidence="4">Fe-S cluster biogenesis protein NfuA, 4Fe-4S-binding domain</fullName>
    </submittedName>
    <submittedName>
        <fullName evidence="3">NifU family protein</fullName>
    </submittedName>
</protein>
<dbReference type="SUPFAM" id="SSF117916">
    <property type="entry name" value="Fe-S cluster assembly (FSCA) domain-like"/>
    <property type="match status" value="1"/>
</dbReference>
<dbReference type="GO" id="GO:0051536">
    <property type="term" value="F:iron-sulfur cluster binding"/>
    <property type="evidence" value="ECO:0007669"/>
    <property type="project" value="InterPro"/>
</dbReference>
<dbReference type="InterPro" id="IPR034904">
    <property type="entry name" value="FSCA_dom_sf"/>
</dbReference>
<evidence type="ECO:0000313" key="5">
    <source>
        <dbReference type="Proteomes" id="UP000182135"/>
    </source>
</evidence>
<dbReference type="OrthoDB" id="9796965at2"/>
<proteinExistence type="predicted"/>
<dbReference type="Gene3D" id="3.30.300.130">
    <property type="entry name" value="Fe-S cluster assembly (FSCA)"/>
    <property type="match status" value="1"/>
</dbReference>
<evidence type="ECO:0000313" key="4">
    <source>
        <dbReference type="EMBL" id="SFF96942.1"/>
    </source>
</evidence>
<evidence type="ECO:0000313" key="3">
    <source>
        <dbReference type="EMBL" id="PWL55534.1"/>
    </source>
</evidence>
<dbReference type="PANTHER" id="PTHR11178">
    <property type="entry name" value="IRON-SULFUR CLUSTER SCAFFOLD PROTEIN NFU-RELATED"/>
    <property type="match status" value="1"/>
</dbReference>
<evidence type="ECO:0000256" key="1">
    <source>
        <dbReference type="ARBA" id="ARBA00049958"/>
    </source>
</evidence>